<dbReference type="SUPFAM" id="SSF49464">
    <property type="entry name" value="Carboxypeptidase regulatory domain-like"/>
    <property type="match status" value="2"/>
</dbReference>
<reference evidence="2" key="1">
    <citation type="submission" date="2021-01" db="EMBL/GenBank/DDBJ databases">
        <title>Whole genome shotgun sequence of Spirilliplanes yamanashiensis NBRC 15828.</title>
        <authorList>
            <person name="Komaki H."/>
            <person name="Tamura T."/>
        </authorList>
    </citation>
    <scope>NUCLEOTIDE SEQUENCE</scope>
    <source>
        <strain evidence="2">NBRC 15828</strain>
    </source>
</reference>
<dbReference type="AlphaFoldDB" id="A0A8J3Y7U1"/>
<feature type="chain" id="PRO_5039037046" description="Alpha-amylase" evidence="1">
    <location>
        <begin position="25"/>
        <end position="332"/>
    </location>
</feature>
<evidence type="ECO:0000313" key="3">
    <source>
        <dbReference type="Proteomes" id="UP000652013"/>
    </source>
</evidence>
<dbReference type="InterPro" id="IPR008969">
    <property type="entry name" value="CarboxyPept-like_regulatory"/>
</dbReference>
<name>A0A8J3Y7U1_9ACTN</name>
<comment type="caution">
    <text evidence="2">The sequence shown here is derived from an EMBL/GenBank/DDBJ whole genome shotgun (WGS) entry which is preliminary data.</text>
</comment>
<organism evidence="2 3">
    <name type="scientific">Spirilliplanes yamanashiensis</name>
    <dbReference type="NCBI Taxonomy" id="42233"/>
    <lineage>
        <taxon>Bacteria</taxon>
        <taxon>Bacillati</taxon>
        <taxon>Actinomycetota</taxon>
        <taxon>Actinomycetes</taxon>
        <taxon>Micromonosporales</taxon>
        <taxon>Micromonosporaceae</taxon>
        <taxon>Spirilliplanes</taxon>
    </lineage>
</organism>
<dbReference type="Pfam" id="PF13620">
    <property type="entry name" value="CarboxypepD_reg"/>
    <property type="match status" value="2"/>
</dbReference>
<evidence type="ECO:0000313" key="2">
    <source>
        <dbReference type="EMBL" id="GIJ03094.1"/>
    </source>
</evidence>
<dbReference type="SUPFAM" id="SSF49452">
    <property type="entry name" value="Starch-binding domain-like"/>
    <property type="match status" value="1"/>
</dbReference>
<keyword evidence="3" id="KW-1185">Reference proteome</keyword>
<dbReference type="GO" id="GO:0030246">
    <property type="term" value="F:carbohydrate binding"/>
    <property type="evidence" value="ECO:0007669"/>
    <property type="project" value="InterPro"/>
</dbReference>
<dbReference type="InterPro" id="IPR013784">
    <property type="entry name" value="Carb-bd-like_fold"/>
</dbReference>
<protein>
    <recommendedName>
        <fullName evidence="4">Alpha-amylase</fullName>
    </recommendedName>
</protein>
<feature type="signal peptide" evidence="1">
    <location>
        <begin position="1"/>
        <end position="24"/>
    </location>
</feature>
<gene>
    <name evidence="2" type="ORF">Sya03_24460</name>
</gene>
<accession>A0A8J3Y7U1</accession>
<dbReference type="Proteomes" id="UP000652013">
    <property type="component" value="Unassembled WGS sequence"/>
</dbReference>
<evidence type="ECO:0000256" key="1">
    <source>
        <dbReference type="SAM" id="SignalP"/>
    </source>
</evidence>
<dbReference type="Gene3D" id="2.60.40.1120">
    <property type="entry name" value="Carboxypeptidase-like, regulatory domain"/>
    <property type="match status" value="3"/>
</dbReference>
<dbReference type="EMBL" id="BOOY01000018">
    <property type="protein sequence ID" value="GIJ03094.1"/>
    <property type="molecule type" value="Genomic_DNA"/>
</dbReference>
<keyword evidence="1" id="KW-0732">Signal</keyword>
<dbReference type="RefSeq" id="WP_203938383.1">
    <property type="nucleotide sequence ID" value="NZ_BAAAGJ010000005.1"/>
</dbReference>
<sequence>MQRPRVIISVIAAAVLATAAAATAGAPPAVAGAGAGAGAGGLVGTVRDTCGVPVRDATIVVYPSDLSGSEVARTSTGTAGRFRVPALEAGSYTILIDRDGWSEWAPGRITDPAGATTYRVVAGHTTRANSVVTAAGVIAGRVTAPHGGPAGGIRVTVEGPSASAWDTVTAAGGTYSMSLPPGTGYTVSFTNGELTQYSPRTLDRAQARQYTVTSGRVTRVSERLLPPAVLTGRLVDESGNPVAGAQVGVSIAATAGFASATTGPDGRYRLDTMPPGDVTILFTTPDGREQWAHQKTSSDQADLFTLALGTITTVDETLLPLTSPALRGRGAA</sequence>
<proteinExistence type="predicted"/>
<evidence type="ECO:0008006" key="4">
    <source>
        <dbReference type="Google" id="ProtNLM"/>
    </source>
</evidence>